<organism evidence="2 3">
    <name type="scientific">Trypanosoma theileri</name>
    <dbReference type="NCBI Taxonomy" id="67003"/>
    <lineage>
        <taxon>Eukaryota</taxon>
        <taxon>Discoba</taxon>
        <taxon>Euglenozoa</taxon>
        <taxon>Kinetoplastea</taxon>
        <taxon>Metakinetoplastina</taxon>
        <taxon>Trypanosomatida</taxon>
        <taxon>Trypanosomatidae</taxon>
        <taxon>Trypanosoma</taxon>
    </lineage>
</organism>
<keyword evidence="3" id="KW-1185">Reference proteome</keyword>
<comment type="caution">
    <text evidence="2">The sequence shown here is derived from an EMBL/GenBank/DDBJ whole genome shotgun (WGS) entry which is preliminary data.</text>
</comment>
<dbReference type="SUPFAM" id="SSF48371">
    <property type="entry name" value="ARM repeat"/>
    <property type="match status" value="1"/>
</dbReference>
<sequence>MRKEVPPHLWTAVEVFLSSGHAEAGVLLRDELRRAALTSNITSQEIPPRMFSEALFRYYEGTISVSSLLLISILNRMFCLLYIPEALARPINDRRPSDDFSELLRFYLQCLRTPHLPGTVLTQLYFCIASLLLLQPNGNVIEGLLSVFGGTVPTEITDIRVFMRLFSTLMSVLSDRRVLMGPIRRSTQRLCVQNSMHLILTSMPIEDLTAQATMISQGVSFLTECTVNDAQDMAPLFWSQLPSSLFWKYAVHQLQNGTASEAILESITTILRSLTMLDTTAVTLIQSVLTAIHSDGTRAPLSHICSVITSILESSVEAVVVQFGPEHTLYQALALSAQMLRSVLTDPASVEGMMNTISSQSLETLLVVCEGLSVLAQVLTPVSIPVMDETDDPEDYAMVVDDIHKTNTCKLEALRQLREFMESCQIALLTWLGRLSASDTADIAMYLSANDGDEFAVRHDELPIALFTTYERLCRLLLPARHSRVEAIAAEGYIIAAVWDADLSYQAIVAQQTLLHCKEEKEQQQEEVLRRLVQNAPLFPLVSRRYKDHWSTEQISNIVFSLIELLREAVMSLNNILVAADISKALRQLGIPPLQNVMESLWNGVLLSCGEDKTPRWELASHLSFLMQESHMELTCGCFDVEGLDDHTRVELNSCIVRSLQDVWGVMQVLQGVESDAVQSHRAAERIAAWVQTSMNINTPEWKIYEQMVREWSGMNPLHFRVVWRLVRPLDLLVASEILATALEAFVTQIEKNGDFEWKSEKDCFSHYVLNTLAQSPNASRLQRVLISLLRSFTCAEEKSRGFRLSAVVRAGLALLQGRCCCPSLILEVFCEAVKEYASLHQTVSSLTLGNERENKDDNKEEGEEEEGEGKPMWLLLLSELAMLGEVARMVVELPQEAPPWLYAVRNAVDEFEVQRILKEV</sequence>
<feature type="region of interest" description="Disordered" evidence="1">
    <location>
        <begin position="849"/>
        <end position="870"/>
    </location>
</feature>
<dbReference type="OrthoDB" id="271367at2759"/>
<dbReference type="RefSeq" id="XP_028883135.1">
    <property type="nucleotide sequence ID" value="XM_029025725.1"/>
</dbReference>
<dbReference type="InterPro" id="IPR016024">
    <property type="entry name" value="ARM-type_fold"/>
</dbReference>
<gene>
    <name evidence="2" type="ORF">TM35_000142800</name>
</gene>
<accession>A0A1X0NXX2</accession>
<evidence type="ECO:0000256" key="1">
    <source>
        <dbReference type="SAM" id="MobiDB-lite"/>
    </source>
</evidence>
<name>A0A1X0NXX2_9TRYP</name>
<protein>
    <submittedName>
        <fullName evidence="2">Uncharacterized protein</fullName>
    </submittedName>
</protein>
<proteinExistence type="predicted"/>
<dbReference type="Proteomes" id="UP000192257">
    <property type="component" value="Unassembled WGS sequence"/>
</dbReference>
<dbReference type="EMBL" id="NBCO01000014">
    <property type="protein sequence ID" value="ORC89069.1"/>
    <property type="molecule type" value="Genomic_DNA"/>
</dbReference>
<dbReference type="AlphaFoldDB" id="A0A1X0NXX2"/>
<evidence type="ECO:0000313" key="3">
    <source>
        <dbReference type="Proteomes" id="UP000192257"/>
    </source>
</evidence>
<reference evidence="2 3" key="1">
    <citation type="submission" date="2017-03" db="EMBL/GenBank/DDBJ databases">
        <title>An alternative strategy for trypanosome survival in the mammalian bloodstream revealed through genome and transcriptome analysis of the ubiquitous bovine parasite Trypanosoma (Megatrypanum) theileri.</title>
        <authorList>
            <person name="Kelly S."/>
            <person name="Ivens A."/>
            <person name="Mott A."/>
            <person name="O'Neill E."/>
            <person name="Emms D."/>
            <person name="Macleod O."/>
            <person name="Voorheis P."/>
            <person name="Matthews J."/>
            <person name="Matthews K."/>
            <person name="Carrington M."/>
        </authorList>
    </citation>
    <scope>NUCLEOTIDE SEQUENCE [LARGE SCALE GENOMIC DNA]</scope>
    <source>
        <strain evidence="2">Edinburgh</strain>
    </source>
</reference>
<evidence type="ECO:0000313" key="2">
    <source>
        <dbReference type="EMBL" id="ORC89069.1"/>
    </source>
</evidence>
<dbReference type="VEuPathDB" id="TriTrypDB:TM35_000142800"/>
<dbReference type="GeneID" id="39985505"/>